<dbReference type="EMBL" id="CAMXCT010003668">
    <property type="protein sequence ID" value="CAI4005649.1"/>
    <property type="molecule type" value="Genomic_DNA"/>
</dbReference>
<comment type="caution">
    <text evidence="2">The sequence shown here is derived from an EMBL/GenBank/DDBJ whole genome shotgun (WGS) entry which is preliminary data.</text>
</comment>
<evidence type="ECO:0000313" key="4">
    <source>
        <dbReference type="Proteomes" id="UP001152797"/>
    </source>
</evidence>
<dbReference type="EMBL" id="CAMXCT020003668">
    <property type="protein sequence ID" value="CAL1159024.1"/>
    <property type="molecule type" value="Genomic_DNA"/>
</dbReference>
<dbReference type="Proteomes" id="UP001152797">
    <property type="component" value="Unassembled WGS sequence"/>
</dbReference>
<gene>
    <name evidence="2" type="ORF">C1SCF055_LOCUS31357</name>
</gene>
<protein>
    <submittedName>
        <fullName evidence="2">Uncharacterized protein</fullName>
    </submittedName>
</protein>
<sequence length="120" mass="13087">MSARDMLIELQATSIEIAAQLAASHALLIKMQKNLQELKDLLDPPPPVSKRDPPEAVETEDEREHKRLKAVYQRRGGTTTLPLGPAWGELPPTIPADDAVALGVKVEEEVDEATAPTLMT</sequence>
<evidence type="ECO:0000313" key="2">
    <source>
        <dbReference type="EMBL" id="CAI4005649.1"/>
    </source>
</evidence>
<keyword evidence="4" id="KW-1185">Reference proteome</keyword>
<evidence type="ECO:0000313" key="3">
    <source>
        <dbReference type="EMBL" id="CAL4792961.1"/>
    </source>
</evidence>
<accession>A0A9P1G9Z8</accession>
<proteinExistence type="predicted"/>
<name>A0A9P1G9Z8_9DINO</name>
<dbReference type="AlphaFoldDB" id="A0A9P1G9Z8"/>
<dbReference type="EMBL" id="CAMXCT030003668">
    <property type="protein sequence ID" value="CAL4792961.1"/>
    <property type="molecule type" value="Genomic_DNA"/>
</dbReference>
<organism evidence="2">
    <name type="scientific">Cladocopium goreaui</name>
    <dbReference type="NCBI Taxonomy" id="2562237"/>
    <lineage>
        <taxon>Eukaryota</taxon>
        <taxon>Sar</taxon>
        <taxon>Alveolata</taxon>
        <taxon>Dinophyceae</taxon>
        <taxon>Suessiales</taxon>
        <taxon>Symbiodiniaceae</taxon>
        <taxon>Cladocopium</taxon>
    </lineage>
</organism>
<feature type="region of interest" description="Disordered" evidence="1">
    <location>
        <begin position="39"/>
        <end position="65"/>
    </location>
</feature>
<reference evidence="3 4" key="2">
    <citation type="submission" date="2024-05" db="EMBL/GenBank/DDBJ databases">
        <authorList>
            <person name="Chen Y."/>
            <person name="Shah S."/>
            <person name="Dougan E. K."/>
            <person name="Thang M."/>
            <person name="Chan C."/>
        </authorList>
    </citation>
    <scope>NUCLEOTIDE SEQUENCE [LARGE SCALE GENOMIC DNA]</scope>
</reference>
<reference evidence="2" key="1">
    <citation type="submission" date="2022-10" db="EMBL/GenBank/DDBJ databases">
        <authorList>
            <person name="Chen Y."/>
            <person name="Dougan E. K."/>
            <person name="Chan C."/>
            <person name="Rhodes N."/>
            <person name="Thang M."/>
        </authorList>
    </citation>
    <scope>NUCLEOTIDE SEQUENCE</scope>
</reference>
<evidence type="ECO:0000256" key="1">
    <source>
        <dbReference type="SAM" id="MobiDB-lite"/>
    </source>
</evidence>